<dbReference type="InterPro" id="IPR003593">
    <property type="entry name" value="AAA+_ATPase"/>
</dbReference>
<proteinExistence type="inferred from homology"/>
<comment type="caution">
    <text evidence="7">The sequence shown here is derived from an EMBL/GenBank/DDBJ whole genome shotgun (WGS) entry which is preliminary data.</text>
</comment>
<dbReference type="EMBL" id="NSGR01000008">
    <property type="protein sequence ID" value="PCH12308.1"/>
    <property type="molecule type" value="Genomic_DNA"/>
</dbReference>
<name>A0A0E2U9Y5_9STRE</name>
<feature type="domain" description="ABC transporter" evidence="6">
    <location>
        <begin position="2"/>
        <end position="236"/>
    </location>
</feature>
<dbReference type="InterPro" id="IPR003439">
    <property type="entry name" value="ABC_transporter-like_ATP-bd"/>
</dbReference>
<dbReference type="PANTHER" id="PTHR43117:SF4">
    <property type="entry name" value="OSMOPROTECTANT IMPORT ATP-BINDING PROTEIN OSMV"/>
    <property type="match status" value="1"/>
</dbReference>
<dbReference type="STRING" id="936154.STP_0673"/>
<evidence type="ECO:0000256" key="5">
    <source>
        <dbReference type="ARBA" id="ARBA00066388"/>
    </source>
</evidence>
<accession>A0A0E2U9Y5</accession>
<protein>
    <recommendedName>
        <fullName evidence="5">ABC-type quaternary amine transporter</fullName>
        <ecNumber evidence="5">7.6.2.9</ecNumber>
    </recommendedName>
</protein>
<evidence type="ECO:0000256" key="3">
    <source>
        <dbReference type="ARBA" id="ARBA00022741"/>
    </source>
</evidence>
<evidence type="ECO:0000313" key="9">
    <source>
        <dbReference type="Proteomes" id="UP000217465"/>
    </source>
</evidence>
<dbReference type="Pfam" id="PF00005">
    <property type="entry name" value="ABC_tran"/>
    <property type="match status" value="1"/>
</dbReference>
<evidence type="ECO:0000313" key="7">
    <source>
        <dbReference type="EMBL" id="MDT2731314.1"/>
    </source>
</evidence>
<dbReference type="GO" id="GO:0005524">
    <property type="term" value="F:ATP binding"/>
    <property type="evidence" value="ECO:0007669"/>
    <property type="project" value="UniProtKB-KW"/>
</dbReference>
<evidence type="ECO:0000313" key="10">
    <source>
        <dbReference type="Proteomes" id="UP001180515"/>
    </source>
</evidence>
<evidence type="ECO:0000256" key="2">
    <source>
        <dbReference type="ARBA" id="ARBA00022448"/>
    </source>
</evidence>
<dbReference type="Gene3D" id="3.40.50.300">
    <property type="entry name" value="P-loop containing nucleotide triphosphate hydrolases"/>
    <property type="match status" value="1"/>
</dbReference>
<dbReference type="EC" id="7.6.2.9" evidence="5"/>
<keyword evidence="2" id="KW-0813">Transport</keyword>
<evidence type="ECO:0000259" key="6">
    <source>
        <dbReference type="PROSITE" id="PS50893"/>
    </source>
</evidence>
<dbReference type="InterPro" id="IPR017871">
    <property type="entry name" value="ABC_transporter-like_CS"/>
</dbReference>
<dbReference type="PROSITE" id="PS00211">
    <property type="entry name" value="ABC_TRANSPORTER_1"/>
    <property type="match status" value="1"/>
</dbReference>
<gene>
    <name evidence="8" type="primary">opuCA</name>
    <name evidence="8" type="ORF">A9Y57_01023</name>
    <name evidence="7" type="ORF">P7G31_03480</name>
</gene>
<dbReference type="InterPro" id="IPR027417">
    <property type="entry name" value="P-loop_NTPase"/>
</dbReference>
<evidence type="ECO:0000313" key="8">
    <source>
        <dbReference type="EMBL" id="PCH12308.1"/>
    </source>
</evidence>
<comment type="similarity">
    <text evidence="1">Belongs to the ABC transporter superfamily.</text>
</comment>
<dbReference type="AlphaFoldDB" id="A0A0E2U9Y5"/>
<keyword evidence="4 7" id="KW-0067">ATP-binding</keyword>
<dbReference type="SUPFAM" id="SSF52540">
    <property type="entry name" value="P-loop containing nucleoside triphosphate hydrolases"/>
    <property type="match status" value="1"/>
</dbReference>
<dbReference type="PROSITE" id="PS50893">
    <property type="entry name" value="ABC_TRANSPORTER_2"/>
    <property type="match status" value="1"/>
</dbReference>
<dbReference type="RefSeq" id="WP_003106813.1">
    <property type="nucleotide sequence ID" value="NZ_BAWT01000002.1"/>
</dbReference>
<dbReference type="Proteomes" id="UP000217465">
    <property type="component" value="Unassembled WGS sequence"/>
</dbReference>
<dbReference type="SMART" id="SM00382">
    <property type="entry name" value="AAA"/>
    <property type="match status" value="1"/>
</dbReference>
<reference evidence="8 9" key="1">
    <citation type="submission" date="2016-06" db="EMBL/GenBank/DDBJ databases">
        <authorList>
            <person name="Haines A.N."/>
            <person name="Council K.R."/>
        </authorList>
    </citation>
    <scope>NUCLEOTIDE SEQUENCE [LARGE SCALE GENOMIC DNA]</scope>
    <source>
        <strain evidence="8 9">SP158-29</strain>
    </source>
</reference>
<dbReference type="eggNOG" id="COG1125">
    <property type="taxonomic scope" value="Bacteria"/>
</dbReference>
<dbReference type="GO" id="GO:0016887">
    <property type="term" value="F:ATP hydrolysis activity"/>
    <property type="evidence" value="ECO:0007669"/>
    <property type="project" value="InterPro"/>
</dbReference>
<organism evidence="7 10">
    <name type="scientific">Streptococcus parauberis</name>
    <dbReference type="NCBI Taxonomy" id="1348"/>
    <lineage>
        <taxon>Bacteria</taxon>
        <taxon>Bacillati</taxon>
        <taxon>Bacillota</taxon>
        <taxon>Bacilli</taxon>
        <taxon>Lactobacillales</taxon>
        <taxon>Streptococcaceae</taxon>
        <taxon>Streptococcus</taxon>
    </lineage>
</organism>
<keyword evidence="3" id="KW-0547">Nucleotide-binding</keyword>
<dbReference type="OMA" id="MGYVIQQ"/>
<dbReference type="Proteomes" id="UP001180515">
    <property type="component" value="Unassembled WGS sequence"/>
</dbReference>
<dbReference type="GO" id="GO:0015418">
    <property type="term" value="F:ABC-type quaternary ammonium compound transporting activity"/>
    <property type="evidence" value="ECO:0007669"/>
    <property type="project" value="UniProtKB-EC"/>
</dbReference>
<evidence type="ECO:0000256" key="1">
    <source>
        <dbReference type="ARBA" id="ARBA00005417"/>
    </source>
</evidence>
<dbReference type="FunFam" id="3.40.50.300:FF:000425">
    <property type="entry name" value="Probable ABC transporter, ATP-binding subunit"/>
    <property type="match status" value="1"/>
</dbReference>
<evidence type="ECO:0000256" key="4">
    <source>
        <dbReference type="ARBA" id="ARBA00022840"/>
    </source>
</evidence>
<sequence length="242" mass="27312">MIRFNKVSKVFGDTAVLHEQSFQVNDREFYVLVGSSGSGKTTLLKMINCLIEPSSGEILLNKKPQKDYDLREMRLSMGYVLQQIALFPNLTVAENIALVPEMKKWTEAEISTKTKEFLSKVGLNPEEYMDRYPKDLSGGEQQRVGIVRAIISYPRILLMDEPFSALDPISKKQLQDLMLDLHREFDMTIVFVTHDIKEAIKLGDRVAILDKGKIIQVDTPEAIIANPANDFVASLFGGDEND</sequence>
<reference evidence="7" key="2">
    <citation type="submission" date="2023-03" db="EMBL/GenBank/DDBJ databases">
        <authorList>
            <person name="Shen W."/>
            <person name="Cai J."/>
        </authorList>
    </citation>
    <scope>NUCLEOTIDE SEQUENCE</scope>
    <source>
        <strain evidence="7">P82-2</strain>
    </source>
</reference>
<dbReference type="PANTHER" id="PTHR43117">
    <property type="entry name" value="OSMOPROTECTANT IMPORT ATP-BINDING PROTEIN OSMV"/>
    <property type="match status" value="1"/>
</dbReference>
<dbReference type="EMBL" id="JARQAG010000003">
    <property type="protein sequence ID" value="MDT2731314.1"/>
    <property type="molecule type" value="Genomic_DNA"/>
</dbReference>